<dbReference type="InterPro" id="IPR036188">
    <property type="entry name" value="FAD/NAD-bd_sf"/>
</dbReference>
<evidence type="ECO:0000313" key="6">
    <source>
        <dbReference type="EMBL" id="OVF10559.1"/>
    </source>
</evidence>
<sequence length="375" mass="40173">MSTAMTKDKPIRIVIVGGSYAGHMAFSSICHNHADVEMDITMVSMSKHAYYNVISPRLLAEPEKFDQVTFSVEDFVRKYSGGKARFVQGKVTKADFTSNSVSVETSHNPQEAEKIEYDLLVIATGAKSNFAGFKVNSSADEAKAAIEKTVSQLQTAKSVAVIGGGPTGVETCGEIASKYKSISVTLYTGSVGPLPTFPSLTRGATGKLSKLGVKVVNGVKSVETKPTASGTQVVFDNGETKTFDVVIEATRETPFSDFVPASAKDEAGWILTDKHLLVKGTENVVALGDIVSGSPKTIVDLKRGQIGVFSDTIKYLLGSSSTSGKEYCPVTNLILIPVSRTGGEGLIYGWHAPNWAVWFLKSRTFMIERAGEAFE</sequence>
<keyword evidence="4" id="KW-0560">Oxidoreductase</keyword>
<gene>
    <name evidence="6" type="ORF">A9F13_02g03894</name>
</gene>
<dbReference type="GO" id="GO:0004174">
    <property type="term" value="F:electron-transferring-flavoprotein dehydrogenase activity"/>
    <property type="evidence" value="ECO:0007669"/>
    <property type="project" value="TreeGrafter"/>
</dbReference>
<dbReference type="KEGG" id="clus:A9F13_02g03894"/>
<dbReference type="PRINTS" id="PR00469">
    <property type="entry name" value="PNDRDTASEII"/>
</dbReference>
<dbReference type="Gene3D" id="3.50.50.100">
    <property type="match status" value="1"/>
</dbReference>
<dbReference type="InterPro" id="IPR023753">
    <property type="entry name" value="FAD/NAD-binding_dom"/>
</dbReference>
<keyword evidence="3" id="KW-0274">FAD</keyword>
<evidence type="ECO:0000256" key="1">
    <source>
        <dbReference type="ARBA" id="ARBA00006442"/>
    </source>
</evidence>
<dbReference type="GO" id="GO:0005737">
    <property type="term" value="C:cytoplasm"/>
    <property type="evidence" value="ECO:0007669"/>
    <property type="project" value="TreeGrafter"/>
</dbReference>
<dbReference type="Proteomes" id="UP000195602">
    <property type="component" value="Unassembled WGS sequence"/>
</dbReference>
<dbReference type="SUPFAM" id="SSF51905">
    <property type="entry name" value="FAD/NAD(P)-binding domain"/>
    <property type="match status" value="2"/>
</dbReference>
<feature type="domain" description="FAD/NAD(P)-binding" evidence="5">
    <location>
        <begin position="12"/>
        <end position="298"/>
    </location>
</feature>
<dbReference type="GO" id="GO:0050660">
    <property type="term" value="F:flavin adenine dinucleotide binding"/>
    <property type="evidence" value="ECO:0007669"/>
    <property type="project" value="TreeGrafter"/>
</dbReference>
<evidence type="ECO:0000259" key="5">
    <source>
        <dbReference type="Pfam" id="PF07992"/>
    </source>
</evidence>
<dbReference type="PANTHER" id="PTHR43735:SF3">
    <property type="entry name" value="FERROPTOSIS SUPPRESSOR PROTEIN 1"/>
    <property type="match status" value="1"/>
</dbReference>
<comment type="caution">
    <text evidence="6">The sequence shown here is derived from an EMBL/GenBank/DDBJ whole genome shotgun (WGS) entry which is preliminary data.</text>
</comment>
<evidence type="ECO:0000256" key="2">
    <source>
        <dbReference type="ARBA" id="ARBA00022630"/>
    </source>
</evidence>
<keyword evidence="2" id="KW-0285">Flavoprotein</keyword>
<dbReference type="PANTHER" id="PTHR43735">
    <property type="entry name" value="APOPTOSIS-INDUCING FACTOR 1"/>
    <property type="match status" value="1"/>
</dbReference>
<evidence type="ECO:0000313" key="7">
    <source>
        <dbReference type="Proteomes" id="UP000195602"/>
    </source>
</evidence>
<dbReference type="AlphaFoldDB" id="A0AA91Q3P5"/>
<dbReference type="Pfam" id="PF07992">
    <property type="entry name" value="Pyr_redox_2"/>
    <property type="match status" value="1"/>
</dbReference>
<accession>A0AA91Q3P5</accession>
<evidence type="ECO:0000256" key="4">
    <source>
        <dbReference type="ARBA" id="ARBA00023002"/>
    </source>
</evidence>
<dbReference type="EMBL" id="LYUB02000002">
    <property type="protein sequence ID" value="OVF10559.1"/>
    <property type="molecule type" value="Genomic_DNA"/>
</dbReference>
<reference evidence="6 7" key="1">
    <citation type="submission" date="2017-04" db="EMBL/GenBank/DDBJ databases">
        <title>Draft genome of the yeast Clavispora lusitaniae type strain CBS 6936.</title>
        <authorList>
            <person name="Durrens P."/>
            <person name="Klopp C."/>
            <person name="Biteau N."/>
            <person name="Fitton-Ouhabi V."/>
            <person name="Dementhon K."/>
            <person name="Accoceberry I."/>
            <person name="Sherman D.J."/>
            <person name="Noel T."/>
        </authorList>
    </citation>
    <scope>NUCLEOTIDE SEQUENCE [LARGE SCALE GENOMIC DNA]</scope>
    <source>
        <strain evidence="6 7">CBS 6936</strain>
    </source>
</reference>
<dbReference type="PRINTS" id="PR00368">
    <property type="entry name" value="FADPNR"/>
</dbReference>
<comment type="similarity">
    <text evidence="1">Belongs to the FAD-dependent oxidoreductase family.</text>
</comment>
<organism evidence="6 7">
    <name type="scientific">Clavispora lusitaniae</name>
    <name type="common">Candida lusitaniae</name>
    <dbReference type="NCBI Taxonomy" id="36911"/>
    <lineage>
        <taxon>Eukaryota</taxon>
        <taxon>Fungi</taxon>
        <taxon>Dikarya</taxon>
        <taxon>Ascomycota</taxon>
        <taxon>Saccharomycotina</taxon>
        <taxon>Pichiomycetes</taxon>
        <taxon>Metschnikowiaceae</taxon>
        <taxon>Clavispora</taxon>
    </lineage>
</organism>
<protein>
    <submittedName>
        <fullName evidence="6">Apoptosis-inducing factor</fullName>
    </submittedName>
</protein>
<evidence type="ECO:0000256" key="3">
    <source>
        <dbReference type="ARBA" id="ARBA00022827"/>
    </source>
</evidence>
<name>A0AA91Q3P5_CLALS</name>
<proteinExistence type="inferred from homology"/>